<evidence type="ECO:0000256" key="3">
    <source>
        <dbReference type="ARBA" id="ARBA00022989"/>
    </source>
</evidence>
<evidence type="ECO:0000256" key="6">
    <source>
        <dbReference type="SAM" id="Phobius"/>
    </source>
</evidence>
<dbReference type="RefSeq" id="WP_013012637.1">
    <property type="nucleotide sequence ID" value="NZ_JAIMAP010000014.1"/>
</dbReference>
<evidence type="ECO:0000256" key="5">
    <source>
        <dbReference type="SAM" id="Coils"/>
    </source>
</evidence>
<dbReference type="PANTHER" id="PTHR30386:SF26">
    <property type="entry name" value="TRANSPORT PROTEIN COMB"/>
    <property type="match status" value="1"/>
</dbReference>
<gene>
    <name evidence="8" type="ORF">ENS82_05625</name>
</gene>
<keyword evidence="4 6" id="KW-0472">Membrane</keyword>
<dbReference type="Gene3D" id="2.40.50.100">
    <property type="match status" value="1"/>
</dbReference>
<evidence type="ECO:0000259" key="7">
    <source>
        <dbReference type="Pfam" id="PF26002"/>
    </source>
</evidence>
<dbReference type="SUPFAM" id="SSF111369">
    <property type="entry name" value="HlyD-like secretion proteins"/>
    <property type="match status" value="1"/>
</dbReference>
<feature type="domain" description="AprE-like beta-barrel" evidence="7">
    <location>
        <begin position="220"/>
        <end position="306"/>
    </location>
</feature>
<keyword evidence="2 6" id="KW-0812">Transmembrane</keyword>
<dbReference type="GO" id="GO:0016020">
    <property type="term" value="C:membrane"/>
    <property type="evidence" value="ECO:0007669"/>
    <property type="project" value="UniProtKB-SubCell"/>
</dbReference>
<keyword evidence="3 6" id="KW-1133">Transmembrane helix</keyword>
<dbReference type="OMA" id="PGQEAMM"/>
<evidence type="ECO:0000256" key="2">
    <source>
        <dbReference type="ARBA" id="ARBA00022692"/>
    </source>
</evidence>
<evidence type="ECO:0000256" key="1">
    <source>
        <dbReference type="ARBA" id="ARBA00004167"/>
    </source>
</evidence>
<dbReference type="EMBL" id="DSWI01000012">
    <property type="protein sequence ID" value="HFG20191.1"/>
    <property type="molecule type" value="Genomic_DNA"/>
</dbReference>
<feature type="transmembrane region" description="Helical" evidence="6">
    <location>
        <begin position="18"/>
        <end position="36"/>
    </location>
</feature>
<dbReference type="InterPro" id="IPR058982">
    <property type="entry name" value="Beta-barrel_AprE"/>
</dbReference>
<evidence type="ECO:0000256" key="4">
    <source>
        <dbReference type="ARBA" id="ARBA00023136"/>
    </source>
</evidence>
<dbReference type="PANTHER" id="PTHR30386">
    <property type="entry name" value="MEMBRANE FUSION SUBUNIT OF EMRAB-TOLC MULTIDRUG EFFLUX PUMP"/>
    <property type="match status" value="1"/>
</dbReference>
<evidence type="ECO:0000313" key="8">
    <source>
        <dbReference type="EMBL" id="HFG20191.1"/>
    </source>
</evidence>
<feature type="coiled-coil region" evidence="5">
    <location>
        <begin position="100"/>
        <end position="179"/>
    </location>
</feature>
<sequence length="327" mass="36078">MSQGRLEWELPPARKSRWVLWLLLLILGILVVGAWLTPVQVYALASGALEPRGQVLRVLAPSGGRLVYVGVQPGQLVQKGQRLYTLDGLGSSPEEARLQLQTAMAQAEEAVRTLAQVREQLAQRRRIAQIQTSLYQVGAIARVEYLEALENLRQAEAAVRVAEARVSTLRAQAQALKSRRNIHLNSPATGRILTLSSHRAGEPVMAGQVLAEVLPQDVPLVFRAYLPERERPKLRAKAEAEVAWNAFPRQRFGTSRGTVERISPSTVVYNNQAVYEVEISLPSLTLSSAEGTRQVVPGMLGEARIVAARRSALSLLWDWVRGVNPWG</sequence>
<dbReference type="Pfam" id="PF26002">
    <property type="entry name" value="Beta-barrel_AprE"/>
    <property type="match status" value="1"/>
</dbReference>
<keyword evidence="5" id="KW-0175">Coiled coil</keyword>
<protein>
    <submittedName>
        <fullName evidence="8">HlyD family efflux transporter periplasmic adaptor subunit</fullName>
    </submittedName>
</protein>
<proteinExistence type="predicted"/>
<comment type="subcellular location">
    <subcellularLocation>
        <location evidence="1">Membrane</location>
        <topology evidence="1">Single-pass membrane protein</topology>
    </subcellularLocation>
</comment>
<organism evidence="8">
    <name type="scientific">Meiothermus ruber</name>
    <dbReference type="NCBI Taxonomy" id="277"/>
    <lineage>
        <taxon>Bacteria</taxon>
        <taxon>Thermotogati</taxon>
        <taxon>Deinococcota</taxon>
        <taxon>Deinococci</taxon>
        <taxon>Thermales</taxon>
        <taxon>Thermaceae</taxon>
        <taxon>Meiothermus</taxon>
    </lineage>
</organism>
<reference evidence="8" key="1">
    <citation type="journal article" date="2020" name="mSystems">
        <title>Genome- and Community-Level Interaction Insights into Carbon Utilization and Element Cycling Functions of Hydrothermarchaeota in Hydrothermal Sediment.</title>
        <authorList>
            <person name="Zhou Z."/>
            <person name="Liu Y."/>
            <person name="Xu W."/>
            <person name="Pan J."/>
            <person name="Luo Z.H."/>
            <person name="Li M."/>
        </authorList>
    </citation>
    <scope>NUCLEOTIDE SEQUENCE [LARGE SCALE GENOMIC DNA]</scope>
    <source>
        <strain evidence="8">SpSt-524</strain>
    </source>
</reference>
<dbReference type="AlphaFoldDB" id="A0A7C3DJS4"/>
<dbReference type="Gene3D" id="2.40.30.170">
    <property type="match status" value="1"/>
</dbReference>
<accession>A0A7C3DJS4</accession>
<dbReference type="InterPro" id="IPR050739">
    <property type="entry name" value="MFP"/>
</dbReference>
<name>A0A7C3DJS4_MEIRU</name>
<comment type="caution">
    <text evidence="8">The sequence shown here is derived from an EMBL/GenBank/DDBJ whole genome shotgun (WGS) entry which is preliminary data.</text>
</comment>